<proteinExistence type="predicted"/>
<keyword evidence="2" id="KW-1185">Reference proteome</keyword>
<sequence>MAESFSLASFLQAARPDWKDSQLAAVEEKLEKVGVTDVLELVRSLRGRSDQRLNNRLKAVGEKCFTSETLSALRRQVRAEPTLRGAEKRAANARLLAASSAEFDDDDDENEDAEAAPLLAAPRWNPAAAAHARREAAKVEACAAGPSAPLPTSKADMVEELEKLGLEASAAPAHALRAALQEVRRLRALPAPELQAAAEAQGLQGASEELLRQMLETSFPDLRREVSPEEECSFQILTPSPEPLSLSTLFLNSEADLLMQCKARNLRVEGMESRGKGFLAVLLKMESRREYLQSVREAPLSPPAPGVASGALV</sequence>
<dbReference type="AlphaFoldDB" id="A0AA36JJE7"/>
<reference evidence="1" key="1">
    <citation type="submission" date="2023-08" db="EMBL/GenBank/DDBJ databases">
        <authorList>
            <person name="Chen Y."/>
            <person name="Shah S."/>
            <person name="Dougan E. K."/>
            <person name="Thang M."/>
            <person name="Chan C."/>
        </authorList>
    </citation>
    <scope>NUCLEOTIDE SEQUENCE</scope>
</reference>
<organism evidence="1 2">
    <name type="scientific">Effrenium voratum</name>
    <dbReference type="NCBI Taxonomy" id="2562239"/>
    <lineage>
        <taxon>Eukaryota</taxon>
        <taxon>Sar</taxon>
        <taxon>Alveolata</taxon>
        <taxon>Dinophyceae</taxon>
        <taxon>Suessiales</taxon>
        <taxon>Symbiodiniaceae</taxon>
        <taxon>Effrenium</taxon>
    </lineage>
</organism>
<protein>
    <submittedName>
        <fullName evidence="1">Uncharacterized protein</fullName>
    </submittedName>
</protein>
<evidence type="ECO:0000313" key="1">
    <source>
        <dbReference type="EMBL" id="CAJ1406545.1"/>
    </source>
</evidence>
<comment type="caution">
    <text evidence="1">The sequence shown here is derived from an EMBL/GenBank/DDBJ whole genome shotgun (WGS) entry which is preliminary data.</text>
</comment>
<gene>
    <name evidence="1" type="ORF">EVOR1521_LOCUS28485</name>
</gene>
<dbReference type="EMBL" id="CAUJNA010003636">
    <property type="protein sequence ID" value="CAJ1406545.1"/>
    <property type="molecule type" value="Genomic_DNA"/>
</dbReference>
<name>A0AA36JJE7_9DINO</name>
<accession>A0AA36JJE7</accession>
<evidence type="ECO:0000313" key="2">
    <source>
        <dbReference type="Proteomes" id="UP001178507"/>
    </source>
</evidence>
<dbReference type="Proteomes" id="UP001178507">
    <property type="component" value="Unassembled WGS sequence"/>
</dbReference>